<proteinExistence type="predicted"/>
<protein>
    <submittedName>
        <fullName evidence="1">Uncharacterized protein</fullName>
    </submittedName>
</protein>
<organism evidence="1 2">
    <name type="scientific">Cichorium intybus</name>
    <name type="common">Chicory</name>
    <dbReference type="NCBI Taxonomy" id="13427"/>
    <lineage>
        <taxon>Eukaryota</taxon>
        <taxon>Viridiplantae</taxon>
        <taxon>Streptophyta</taxon>
        <taxon>Embryophyta</taxon>
        <taxon>Tracheophyta</taxon>
        <taxon>Spermatophyta</taxon>
        <taxon>Magnoliopsida</taxon>
        <taxon>eudicotyledons</taxon>
        <taxon>Gunneridae</taxon>
        <taxon>Pentapetalae</taxon>
        <taxon>asterids</taxon>
        <taxon>campanulids</taxon>
        <taxon>Asterales</taxon>
        <taxon>Asteraceae</taxon>
        <taxon>Cichorioideae</taxon>
        <taxon>Cichorieae</taxon>
        <taxon>Cichoriinae</taxon>
        <taxon>Cichorium</taxon>
    </lineage>
</organism>
<accession>A0ACB9HAL4</accession>
<dbReference type="EMBL" id="CM042009">
    <property type="protein sequence ID" value="KAI3791982.1"/>
    <property type="molecule type" value="Genomic_DNA"/>
</dbReference>
<evidence type="ECO:0000313" key="1">
    <source>
        <dbReference type="EMBL" id="KAI3791982.1"/>
    </source>
</evidence>
<name>A0ACB9HAL4_CICIN</name>
<comment type="caution">
    <text evidence="1">The sequence shown here is derived from an EMBL/GenBank/DDBJ whole genome shotgun (WGS) entry which is preliminary data.</text>
</comment>
<evidence type="ECO:0000313" key="2">
    <source>
        <dbReference type="Proteomes" id="UP001055811"/>
    </source>
</evidence>
<dbReference type="Proteomes" id="UP001055811">
    <property type="component" value="Linkage Group LG01"/>
</dbReference>
<reference evidence="1 2" key="2">
    <citation type="journal article" date="2022" name="Mol. Ecol. Resour.">
        <title>The genomes of chicory, endive, great burdock and yacon provide insights into Asteraceae paleo-polyploidization history and plant inulin production.</title>
        <authorList>
            <person name="Fan W."/>
            <person name="Wang S."/>
            <person name="Wang H."/>
            <person name="Wang A."/>
            <person name="Jiang F."/>
            <person name="Liu H."/>
            <person name="Zhao H."/>
            <person name="Xu D."/>
            <person name="Zhang Y."/>
        </authorList>
    </citation>
    <scope>NUCLEOTIDE SEQUENCE [LARGE SCALE GENOMIC DNA]</scope>
    <source>
        <strain evidence="2">cv. Punajuju</strain>
        <tissue evidence="1">Leaves</tissue>
    </source>
</reference>
<sequence>MDGRRITASPRPCNGRRVVAKKRPCGGVDGFVNSVKKLQWREICSKRDRSFSMCDAQERFKNIRLQIVVARDIVFALAQSGICAAFSRGIIKNKNLKLFKIVEILPG</sequence>
<gene>
    <name evidence="1" type="ORF">L2E82_05850</name>
</gene>
<keyword evidence="2" id="KW-1185">Reference proteome</keyword>
<reference evidence="2" key="1">
    <citation type="journal article" date="2022" name="Mol. Ecol. Resour.">
        <title>The genomes of chicory, endive, great burdock and yacon provide insights into Asteraceae palaeo-polyploidization history and plant inulin production.</title>
        <authorList>
            <person name="Fan W."/>
            <person name="Wang S."/>
            <person name="Wang H."/>
            <person name="Wang A."/>
            <person name="Jiang F."/>
            <person name="Liu H."/>
            <person name="Zhao H."/>
            <person name="Xu D."/>
            <person name="Zhang Y."/>
        </authorList>
    </citation>
    <scope>NUCLEOTIDE SEQUENCE [LARGE SCALE GENOMIC DNA]</scope>
    <source>
        <strain evidence="2">cv. Punajuju</strain>
    </source>
</reference>